<dbReference type="FunFam" id="1.10.3260.10:FF:000004">
    <property type="entry name" value="DNA ligase"/>
    <property type="match status" value="1"/>
</dbReference>
<name>A0A6A5YBZ6_9PEZI</name>
<reference evidence="16" key="1">
    <citation type="journal article" date="2020" name="Stud. Mycol.">
        <title>101 Dothideomycetes genomes: a test case for predicting lifestyles and emergence of pathogens.</title>
        <authorList>
            <person name="Haridas S."/>
            <person name="Albert R."/>
            <person name="Binder M."/>
            <person name="Bloem J."/>
            <person name="Labutti K."/>
            <person name="Salamov A."/>
            <person name="Andreopoulos B."/>
            <person name="Baker S."/>
            <person name="Barry K."/>
            <person name="Bills G."/>
            <person name="Bluhm B."/>
            <person name="Cannon C."/>
            <person name="Castanera R."/>
            <person name="Culley D."/>
            <person name="Daum C."/>
            <person name="Ezra D."/>
            <person name="Gonzalez J."/>
            <person name="Henrissat B."/>
            <person name="Kuo A."/>
            <person name="Liang C."/>
            <person name="Lipzen A."/>
            <person name="Lutzoni F."/>
            <person name="Magnuson J."/>
            <person name="Mondo S."/>
            <person name="Nolan M."/>
            <person name="Ohm R."/>
            <person name="Pangilinan J."/>
            <person name="Park H.-J."/>
            <person name="Ramirez L."/>
            <person name="Alfaro M."/>
            <person name="Sun H."/>
            <person name="Tritt A."/>
            <person name="Yoshinaga Y."/>
            <person name="Zwiers L.-H."/>
            <person name="Turgeon B."/>
            <person name="Goodwin S."/>
            <person name="Spatafora J."/>
            <person name="Crous P."/>
            <person name="Grigoriev I."/>
        </authorList>
    </citation>
    <scope>NUCLEOTIDE SEQUENCE</scope>
    <source>
        <strain evidence="16">CBS 121410</strain>
    </source>
</reference>
<evidence type="ECO:0000256" key="4">
    <source>
        <dbReference type="ARBA" id="ARBA00022705"/>
    </source>
</evidence>
<dbReference type="SUPFAM" id="SSF50249">
    <property type="entry name" value="Nucleic acid-binding proteins"/>
    <property type="match status" value="1"/>
</dbReference>
<dbReference type="GO" id="GO:0006281">
    <property type="term" value="P:DNA repair"/>
    <property type="evidence" value="ECO:0007669"/>
    <property type="project" value="UniProtKB-KW"/>
</dbReference>
<sequence>MPPKQSTLKYVRSGQMTLGKFFGNPNGTKPAPQQSKLAFSTKVKKEDTNSEEQEDVTVKNGAEDAKDVKSETSSSEPAVKSEVDQDVDMVDGEGHGSDGANGNAVSEDEDDAPVSKRRKSQGSKAEKPSVKSGKKPEKKTVKSSGSSKQAPEPKAPTPEPKDTKDEDSTSEPPVTKRKSTAKADDPKEKPKAKSKPASPKRKPAPQATPKETKDAEVSTAEDSQSENEDVLSSDDDNKKKPKAAAKAREKVQSTLKSNDKPLYPDWKAGDPVPYAALCTTFSAIEMTTKRLEISAICSKFLQQVLRLTPKDLLPTVMLMINKLAADYSGIELGIGESIIMKAIGETTGRSLQVIKADQNEIGDLGLVAAKSRSNQPTMFKPKPLTVRGVHEGLMSIAVVEGQGAQGRKVAGIKKLLSAADAHLAGKGSKGIDITEKKGGASEAKFIVRTLEGKLRLGLAEKSVLVALASAMVFHETSQEGNKVPSTERLAKGERILKSVYSELPSYEVIIPAMLEHGLEKLPDNCKLQAGVPLKPMLAKPTKSITEVLDRFEGKHFTCEYKYDGERAQIHFVAHDAAQDYASAAPSAGKSDRGVSNIFSRNSEDLSKKYPDILAKLPSWVKEGTKSFVLDCETTAWDVVEKKVKPFQELMTRKRKDVKIEDIKVQVCVFAFDLLYLNGEALVNKPFRERRELLHSSFNEVDGEFRFAIAGDTSELDEIQNLLEESVKASCEGLMVKMLDGPESSYEPSKRSQNWLKVKKDYLSGVGDSLDLVVLGAYYGKGKRTSVYGAFLLACYNASTETYETVCNIGTGFSEEMLSTLHAQLSPHIIDRPKPFYSHSAGNKDQPDVWFEAKFVWEVKTADLTLSPRYMAAMSQLGVGKGVSLRFPRFILQREDKKAEEATSSRQVGEMYQKQESVAKSKGPAVDDDFEY</sequence>
<feature type="region of interest" description="Disordered" evidence="14">
    <location>
        <begin position="895"/>
        <end position="931"/>
    </location>
</feature>
<evidence type="ECO:0000256" key="14">
    <source>
        <dbReference type="SAM" id="MobiDB-lite"/>
    </source>
</evidence>
<feature type="compositionally biased region" description="Acidic residues" evidence="14">
    <location>
        <begin position="223"/>
        <end position="234"/>
    </location>
</feature>
<dbReference type="GO" id="GO:0003677">
    <property type="term" value="F:DNA binding"/>
    <property type="evidence" value="ECO:0007669"/>
    <property type="project" value="InterPro"/>
</dbReference>
<evidence type="ECO:0000256" key="13">
    <source>
        <dbReference type="RuleBase" id="RU004196"/>
    </source>
</evidence>
<evidence type="ECO:0000256" key="8">
    <source>
        <dbReference type="ARBA" id="ARBA00023172"/>
    </source>
</evidence>
<dbReference type="EC" id="6.5.1.1" evidence="12"/>
<dbReference type="PANTHER" id="PTHR45674">
    <property type="entry name" value="DNA LIGASE 1/3 FAMILY MEMBER"/>
    <property type="match status" value="1"/>
</dbReference>
<feature type="region of interest" description="Disordered" evidence="14">
    <location>
        <begin position="19"/>
        <end position="262"/>
    </location>
</feature>
<dbReference type="Gene3D" id="1.10.3260.10">
    <property type="entry name" value="DNA ligase, ATP-dependent, N-terminal domain"/>
    <property type="match status" value="1"/>
</dbReference>
<keyword evidence="5 12" id="KW-0547">Nucleotide-binding</keyword>
<dbReference type="InterPro" id="IPR036599">
    <property type="entry name" value="DNA_ligase_N_sf"/>
</dbReference>
<dbReference type="PROSITE" id="PS50160">
    <property type="entry name" value="DNA_LIGASE_A3"/>
    <property type="match status" value="1"/>
</dbReference>
<dbReference type="Proteomes" id="UP000799776">
    <property type="component" value="Unassembled WGS sequence"/>
</dbReference>
<evidence type="ECO:0000256" key="1">
    <source>
        <dbReference type="ARBA" id="ARBA00007572"/>
    </source>
</evidence>
<dbReference type="GO" id="GO:0051301">
    <property type="term" value="P:cell division"/>
    <property type="evidence" value="ECO:0007669"/>
    <property type="project" value="UniProtKB-KW"/>
</dbReference>
<dbReference type="FunFam" id="3.30.470.30:FF:000016">
    <property type="entry name" value="DNA ligase"/>
    <property type="match status" value="1"/>
</dbReference>
<dbReference type="CDD" id="cd07900">
    <property type="entry name" value="Adenylation_DNA_ligase_I_Euk"/>
    <property type="match status" value="1"/>
</dbReference>
<dbReference type="InterPro" id="IPR016059">
    <property type="entry name" value="DNA_ligase_ATP-dep_CS"/>
</dbReference>
<dbReference type="GO" id="GO:0006310">
    <property type="term" value="P:DNA recombination"/>
    <property type="evidence" value="ECO:0007669"/>
    <property type="project" value="UniProtKB-KW"/>
</dbReference>
<evidence type="ECO:0000256" key="10">
    <source>
        <dbReference type="ARBA" id="ARBA00023306"/>
    </source>
</evidence>
<evidence type="ECO:0000256" key="9">
    <source>
        <dbReference type="ARBA" id="ARBA00023204"/>
    </source>
</evidence>
<dbReference type="GO" id="GO:0071897">
    <property type="term" value="P:DNA biosynthetic process"/>
    <property type="evidence" value="ECO:0007669"/>
    <property type="project" value="InterPro"/>
</dbReference>
<dbReference type="OrthoDB" id="206088at2759"/>
<dbReference type="SUPFAM" id="SSF56091">
    <property type="entry name" value="DNA ligase/mRNA capping enzyme, catalytic domain"/>
    <property type="match status" value="1"/>
</dbReference>
<dbReference type="PROSITE" id="PS00333">
    <property type="entry name" value="DNA_LIGASE_A2"/>
    <property type="match status" value="1"/>
</dbReference>
<feature type="compositionally biased region" description="Basic and acidic residues" evidence="14">
    <location>
        <begin position="181"/>
        <end position="191"/>
    </location>
</feature>
<keyword evidence="7 12" id="KW-0067">ATP-binding</keyword>
<dbReference type="FunFam" id="2.40.50.140:FF:000062">
    <property type="entry name" value="DNA ligase"/>
    <property type="match status" value="1"/>
</dbReference>
<keyword evidence="9 12" id="KW-0234">DNA repair</keyword>
<evidence type="ECO:0000313" key="16">
    <source>
        <dbReference type="EMBL" id="KAF2088847.1"/>
    </source>
</evidence>
<comment type="catalytic activity">
    <reaction evidence="11 12">
        <text>ATP + (deoxyribonucleotide)n-3'-hydroxyl + 5'-phospho-(deoxyribonucleotide)m = (deoxyribonucleotide)n+m + AMP + diphosphate.</text>
        <dbReference type="EC" id="6.5.1.1"/>
    </reaction>
</comment>
<feature type="compositionally biased region" description="Basic and acidic residues" evidence="14">
    <location>
        <begin position="61"/>
        <end position="70"/>
    </location>
</feature>
<evidence type="ECO:0000256" key="11">
    <source>
        <dbReference type="ARBA" id="ARBA00034003"/>
    </source>
</evidence>
<keyword evidence="10" id="KW-0131">Cell cycle</keyword>
<dbReference type="InterPro" id="IPR012308">
    <property type="entry name" value="DNA_ligase_ATP-dep_N"/>
</dbReference>
<feature type="compositionally biased region" description="Basic residues" evidence="14">
    <location>
        <begin position="192"/>
        <end position="203"/>
    </location>
</feature>
<dbReference type="CDD" id="cd07969">
    <property type="entry name" value="OBF_DNA_ligase_I"/>
    <property type="match status" value="1"/>
</dbReference>
<dbReference type="GO" id="GO:1903461">
    <property type="term" value="P:Okazaki fragment processing involved in mitotic DNA replication"/>
    <property type="evidence" value="ECO:0007669"/>
    <property type="project" value="TreeGrafter"/>
</dbReference>
<keyword evidence="2 12" id="KW-0436">Ligase</keyword>
<feature type="domain" description="ATP-dependent DNA ligase family profile" evidence="15">
    <location>
        <begin position="659"/>
        <end position="796"/>
    </location>
</feature>
<dbReference type="Pfam" id="PF04675">
    <property type="entry name" value="DNA_ligase_A_N"/>
    <property type="match status" value="1"/>
</dbReference>
<keyword evidence="8 12" id="KW-0233">DNA recombination</keyword>
<dbReference type="Pfam" id="PF04679">
    <property type="entry name" value="DNA_ligase_A_C"/>
    <property type="match status" value="1"/>
</dbReference>
<evidence type="ECO:0000256" key="5">
    <source>
        <dbReference type="ARBA" id="ARBA00022741"/>
    </source>
</evidence>
<feature type="compositionally biased region" description="Basic and acidic residues" evidence="14">
    <location>
        <begin position="124"/>
        <end position="140"/>
    </location>
</feature>
<evidence type="ECO:0000256" key="12">
    <source>
        <dbReference type="RuleBase" id="RU000617"/>
    </source>
</evidence>
<dbReference type="Gene3D" id="3.30.470.30">
    <property type="entry name" value="DNA ligase/mRNA capping enzyme"/>
    <property type="match status" value="1"/>
</dbReference>
<evidence type="ECO:0000259" key="15">
    <source>
        <dbReference type="PROSITE" id="PS50160"/>
    </source>
</evidence>
<evidence type="ECO:0000256" key="6">
    <source>
        <dbReference type="ARBA" id="ARBA00022763"/>
    </source>
</evidence>
<dbReference type="InterPro" id="IPR050191">
    <property type="entry name" value="ATP-dep_DNA_ligase"/>
</dbReference>
<keyword evidence="3" id="KW-0132">Cell division</keyword>
<protein>
    <recommendedName>
        <fullName evidence="12">DNA ligase</fullName>
        <ecNumber evidence="12">6.5.1.1</ecNumber>
    </recommendedName>
</protein>
<dbReference type="Gene3D" id="2.40.50.140">
    <property type="entry name" value="Nucleic acid-binding proteins"/>
    <property type="match status" value="1"/>
</dbReference>
<dbReference type="EMBL" id="ML978715">
    <property type="protein sequence ID" value="KAF2088847.1"/>
    <property type="molecule type" value="Genomic_DNA"/>
</dbReference>
<evidence type="ECO:0000313" key="17">
    <source>
        <dbReference type="Proteomes" id="UP000799776"/>
    </source>
</evidence>
<dbReference type="PANTHER" id="PTHR45674:SF4">
    <property type="entry name" value="DNA LIGASE 1"/>
    <property type="match status" value="1"/>
</dbReference>
<accession>A0A6A5YBZ6</accession>
<dbReference type="PROSITE" id="PS00697">
    <property type="entry name" value="DNA_LIGASE_A1"/>
    <property type="match status" value="1"/>
</dbReference>
<dbReference type="InterPro" id="IPR012310">
    <property type="entry name" value="DNA_ligase_ATP-dep_cent"/>
</dbReference>
<comment type="similarity">
    <text evidence="1 13">Belongs to the ATP-dependent DNA ligase family.</text>
</comment>
<dbReference type="Pfam" id="PF01068">
    <property type="entry name" value="DNA_ligase_A_M"/>
    <property type="match status" value="2"/>
</dbReference>
<keyword evidence="4" id="KW-0235">DNA replication</keyword>
<feature type="compositionally biased region" description="Polar residues" evidence="14">
    <location>
        <begin position="25"/>
        <end position="38"/>
    </location>
</feature>
<organism evidence="16 17">
    <name type="scientific">Saccharata proteae CBS 121410</name>
    <dbReference type="NCBI Taxonomy" id="1314787"/>
    <lineage>
        <taxon>Eukaryota</taxon>
        <taxon>Fungi</taxon>
        <taxon>Dikarya</taxon>
        <taxon>Ascomycota</taxon>
        <taxon>Pezizomycotina</taxon>
        <taxon>Dothideomycetes</taxon>
        <taxon>Dothideomycetes incertae sedis</taxon>
        <taxon>Botryosphaeriales</taxon>
        <taxon>Saccharataceae</taxon>
        <taxon>Saccharata</taxon>
    </lineage>
</organism>
<proteinExistence type="inferred from homology"/>
<keyword evidence="17" id="KW-1185">Reference proteome</keyword>
<dbReference type="GO" id="GO:0003910">
    <property type="term" value="F:DNA ligase (ATP) activity"/>
    <property type="evidence" value="ECO:0007669"/>
    <property type="project" value="UniProtKB-EC"/>
</dbReference>
<keyword evidence="6 12" id="KW-0227">DNA damage</keyword>
<evidence type="ECO:0000256" key="2">
    <source>
        <dbReference type="ARBA" id="ARBA00022598"/>
    </source>
</evidence>
<dbReference type="InterPro" id="IPR012309">
    <property type="entry name" value="DNA_ligase_ATP-dep_C"/>
</dbReference>
<evidence type="ECO:0000256" key="3">
    <source>
        <dbReference type="ARBA" id="ARBA00022618"/>
    </source>
</evidence>
<evidence type="ECO:0000256" key="7">
    <source>
        <dbReference type="ARBA" id="ARBA00022840"/>
    </source>
</evidence>
<dbReference type="NCBIfam" id="TIGR00574">
    <property type="entry name" value="dnl1"/>
    <property type="match status" value="1"/>
</dbReference>
<dbReference type="InterPro" id="IPR000977">
    <property type="entry name" value="DNA_ligase_ATP-dep"/>
</dbReference>
<dbReference type="SUPFAM" id="SSF117018">
    <property type="entry name" value="ATP-dependent DNA ligase DNA-binding domain"/>
    <property type="match status" value="1"/>
</dbReference>
<dbReference type="GO" id="GO:0005524">
    <property type="term" value="F:ATP binding"/>
    <property type="evidence" value="ECO:0007669"/>
    <property type="project" value="UniProtKB-KW"/>
</dbReference>
<dbReference type="InterPro" id="IPR012340">
    <property type="entry name" value="NA-bd_OB-fold"/>
</dbReference>
<gene>
    <name evidence="16" type="ORF">K490DRAFT_72544</name>
</gene>
<dbReference type="AlphaFoldDB" id="A0A6A5YBZ6"/>
<dbReference type="GO" id="GO:0005634">
    <property type="term" value="C:nucleus"/>
    <property type="evidence" value="ECO:0007669"/>
    <property type="project" value="TreeGrafter"/>
</dbReference>
<dbReference type="GO" id="GO:0005739">
    <property type="term" value="C:mitochondrion"/>
    <property type="evidence" value="ECO:0007669"/>
    <property type="project" value="TreeGrafter"/>
</dbReference>